<evidence type="ECO:0000313" key="4">
    <source>
        <dbReference type="EMBL" id="SHO63438.1"/>
    </source>
</evidence>
<dbReference type="GO" id="GO:0004181">
    <property type="term" value="F:metallocarboxypeptidase activity"/>
    <property type="evidence" value="ECO:0007669"/>
    <property type="project" value="UniProtKB-UniRule"/>
</dbReference>
<dbReference type="STRING" id="1123029.SAMN02745172_01385"/>
<sequence length="497" mass="54208">MTAYQDLSDHFGRIAAVSDALGILQWDNDVMMPVGASARRGESLAALNVLRHGMTTDPRLGDLIASAEADTGLGVWERANLREIRRIWTVETALPADLVAASARAVAACEMAWRQARAASDFPALLPRLAEVLRLQREIAVAKGERLGLSPYDALLNDYEPGGRSADIDLLFDDLAAFLPGFTAEVMERQARRPADPPLEGPFPVETQRALGLRMMAALGFDFTRGRLDVSTHPFCGGADDDVRITTRYDEADFASALMGVLHETGHALYEQGRPAAWMAQPVGRARGMSIHESQSLLMEMQACRSAAFLAFAAPVLREAFGRSGPAWEAEALRRRFTRVAPGFIRVEADEVTYPAHVILRYRIEKALIADQMPLSELPAAWNAGMAALLGIVPPNDRLGCLQDVHWPSGGWGYFPTYTLGAMTAAQLFDAARQADPGIMEAIAGGDFGPLVGWLRTHVHGLGSLYETPELLTRATGRPLDASVFKAHLHRRYLDEA</sequence>
<dbReference type="Pfam" id="PF02074">
    <property type="entry name" value="Peptidase_M32"/>
    <property type="match status" value="1"/>
</dbReference>
<keyword evidence="1 4" id="KW-0121">Carboxypeptidase</keyword>
<dbReference type="RefSeq" id="WP_073626861.1">
    <property type="nucleotide sequence ID" value="NZ_FRXO01000002.1"/>
</dbReference>
<name>A0A1M7ZEZ0_9HYPH</name>
<evidence type="ECO:0000256" key="2">
    <source>
        <dbReference type="PIRSR" id="PIRSR006615-1"/>
    </source>
</evidence>
<feature type="binding site" evidence="2">
    <location>
        <position position="263"/>
    </location>
    <ligand>
        <name>Zn(2+)</name>
        <dbReference type="ChEBI" id="CHEBI:29105"/>
        <note>catalytic</note>
    </ligand>
</feature>
<keyword evidence="1" id="KW-0482">Metalloprotease</keyword>
<organism evidence="4 5">
    <name type="scientific">Pseudoxanthobacter soli DSM 19599</name>
    <dbReference type="NCBI Taxonomy" id="1123029"/>
    <lineage>
        <taxon>Bacteria</taxon>
        <taxon>Pseudomonadati</taxon>
        <taxon>Pseudomonadota</taxon>
        <taxon>Alphaproteobacteria</taxon>
        <taxon>Hyphomicrobiales</taxon>
        <taxon>Segnochrobactraceae</taxon>
        <taxon>Pseudoxanthobacter</taxon>
    </lineage>
</organism>
<dbReference type="PIRSF" id="PIRSF006615">
    <property type="entry name" value="Zn_crbxpep_Taq"/>
    <property type="match status" value="1"/>
</dbReference>
<feature type="binding site" evidence="2">
    <location>
        <position position="267"/>
    </location>
    <ligand>
        <name>Zn(2+)</name>
        <dbReference type="ChEBI" id="CHEBI:29105"/>
        <note>catalytic</note>
    </ligand>
</feature>
<feature type="binding site" evidence="2">
    <location>
        <position position="293"/>
    </location>
    <ligand>
        <name>Zn(2+)</name>
        <dbReference type="ChEBI" id="CHEBI:29105"/>
        <note>catalytic</note>
    </ligand>
</feature>
<dbReference type="AlphaFoldDB" id="A0A1M7ZEZ0"/>
<protein>
    <recommendedName>
        <fullName evidence="1">Metal-dependent carboxypeptidase</fullName>
        <ecNumber evidence="1">3.4.17.19</ecNumber>
    </recommendedName>
</protein>
<keyword evidence="1 2" id="KW-0479">Metal-binding</keyword>
<dbReference type="GO" id="GO:0006508">
    <property type="term" value="P:proteolysis"/>
    <property type="evidence" value="ECO:0007669"/>
    <property type="project" value="UniProtKB-UniRule"/>
</dbReference>
<keyword evidence="5" id="KW-1185">Reference proteome</keyword>
<accession>A0A1M7ZEZ0</accession>
<keyword evidence="1" id="KW-0378">Hydrolase</keyword>
<proteinExistence type="inferred from homology"/>
<evidence type="ECO:0000256" key="1">
    <source>
        <dbReference type="PIRNR" id="PIRNR006615"/>
    </source>
</evidence>
<reference evidence="4 5" key="1">
    <citation type="submission" date="2016-12" db="EMBL/GenBank/DDBJ databases">
        <authorList>
            <person name="Song W.-J."/>
            <person name="Kurnit D.M."/>
        </authorList>
    </citation>
    <scope>NUCLEOTIDE SEQUENCE [LARGE SCALE GENOMIC DNA]</scope>
    <source>
        <strain evidence="4 5">DSM 19599</strain>
    </source>
</reference>
<dbReference type="PANTHER" id="PTHR34217:SF1">
    <property type="entry name" value="CARBOXYPEPTIDASE 1"/>
    <property type="match status" value="1"/>
</dbReference>
<dbReference type="CDD" id="cd06460">
    <property type="entry name" value="M32_Taq"/>
    <property type="match status" value="1"/>
</dbReference>
<dbReference type="PROSITE" id="PS52034">
    <property type="entry name" value="PEPTIDASE_M32"/>
    <property type="match status" value="1"/>
</dbReference>
<feature type="active site" description="Proton donor/acceptor" evidence="3">
    <location>
        <position position="264"/>
    </location>
</feature>
<dbReference type="InterPro" id="IPR001333">
    <property type="entry name" value="Peptidase_M32_Taq"/>
</dbReference>
<keyword evidence="2" id="KW-0862">Zinc</keyword>
<dbReference type="GO" id="GO:0046872">
    <property type="term" value="F:metal ion binding"/>
    <property type="evidence" value="ECO:0007669"/>
    <property type="project" value="UniProtKB-KW"/>
</dbReference>
<comment type="similarity">
    <text evidence="1">Belongs to the peptidase M32 family.</text>
</comment>
<dbReference type="EC" id="3.4.17.19" evidence="1"/>
<gene>
    <name evidence="4" type="ORF">SAMN02745172_01385</name>
</gene>
<comment type="catalytic activity">
    <reaction evidence="1">
        <text>Release of a C-terminal amino acid with broad specificity, except for -Pro.</text>
        <dbReference type="EC" id="3.4.17.19"/>
    </reaction>
</comment>
<dbReference type="PRINTS" id="PR00998">
    <property type="entry name" value="CRBOXYPTASET"/>
</dbReference>
<dbReference type="Gene3D" id="1.10.1370.30">
    <property type="match status" value="1"/>
</dbReference>
<dbReference type="OrthoDB" id="9772308at2"/>
<keyword evidence="1" id="KW-0645">Protease</keyword>
<comment type="function">
    <text evidence="1">Broad specificity carboxypetidase that releases amino acids sequentially from the C-terminus, including neutral, aromatic, polar and basic residues.</text>
</comment>
<evidence type="ECO:0000256" key="3">
    <source>
        <dbReference type="PIRSR" id="PIRSR006615-2"/>
    </source>
</evidence>
<dbReference type="PANTHER" id="PTHR34217">
    <property type="entry name" value="METAL-DEPENDENT CARBOXYPEPTIDASE"/>
    <property type="match status" value="1"/>
</dbReference>
<evidence type="ECO:0000313" key="5">
    <source>
        <dbReference type="Proteomes" id="UP000186406"/>
    </source>
</evidence>
<dbReference type="SUPFAM" id="SSF55486">
    <property type="entry name" value="Metalloproteases ('zincins'), catalytic domain"/>
    <property type="match status" value="1"/>
</dbReference>
<dbReference type="Proteomes" id="UP000186406">
    <property type="component" value="Unassembled WGS sequence"/>
</dbReference>
<comment type="cofactor">
    <cofactor evidence="2">
        <name>Zn(2+)</name>
        <dbReference type="ChEBI" id="CHEBI:29105"/>
    </cofactor>
    <text evidence="2">Binds 1 zinc ion per subunit.</text>
</comment>
<dbReference type="EMBL" id="FRXO01000002">
    <property type="protein sequence ID" value="SHO63438.1"/>
    <property type="molecule type" value="Genomic_DNA"/>
</dbReference>